<dbReference type="SUPFAM" id="SSF56112">
    <property type="entry name" value="Protein kinase-like (PK-like)"/>
    <property type="match status" value="1"/>
</dbReference>
<comment type="caution">
    <text evidence="22">The sequence shown here is derived from an EMBL/GenBank/DDBJ whole genome shotgun (WGS) entry which is preliminary data.</text>
</comment>
<dbReference type="EC" id="2.7.11.1" evidence="2"/>
<gene>
    <name evidence="22" type="ORF">RchiOBHm_Chr5g0011141</name>
</gene>
<keyword evidence="17" id="KW-0325">Glycoprotein</keyword>
<evidence type="ECO:0000256" key="9">
    <source>
        <dbReference type="ARBA" id="ARBA00022729"/>
    </source>
</evidence>
<dbReference type="GO" id="GO:0005524">
    <property type="term" value="F:ATP binding"/>
    <property type="evidence" value="ECO:0007669"/>
    <property type="project" value="UniProtKB-UniRule"/>
</dbReference>
<keyword evidence="16" id="KW-0675">Receptor</keyword>
<evidence type="ECO:0000256" key="19">
    <source>
        <dbReference type="ARBA" id="ARBA00048679"/>
    </source>
</evidence>
<dbReference type="Pfam" id="PF13855">
    <property type="entry name" value="LRR_8"/>
    <property type="match status" value="3"/>
</dbReference>
<evidence type="ECO:0000256" key="18">
    <source>
        <dbReference type="ARBA" id="ARBA00047899"/>
    </source>
</evidence>
<dbReference type="GO" id="GO:0004674">
    <property type="term" value="F:protein serine/threonine kinase activity"/>
    <property type="evidence" value="ECO:0007669"/>
    <property type="project" value="UniProtKB-KW"/>
</dbReference>
<dbReference type="InterPro" id="IPR008271">
    <property type="entry name" value="Ser/Thr_kinase_AS"/>
</dbReference>
<evidence type="ECO:0000256" key="10">
    <source>
        <dbReference type="ARBA" id="ARBA00022737"/>
    </source>
</evidence>
<dbReference type="PROSITE" id="PS50011">
    <property type="entry name" value="PROTEIN_KINASE_DOM"/>
    <property type="match status" value="1"/>
</dbReference>
<dbReference type="InterPro" id="IPR000719">
    <property type="entry name" value="Prot_kinase_dom"/>
</dbReference>
<dbReference type="OMA" id="MAPHIAN"/>
<evidence type="ECO:0000256" key="20">
    <source>
        <dbReference type="PROSITE-ProRule" id="PRU10141"/>
    </source>
</evidence>
<comment type="catalytic activity">
    <reaction evidence="18">
        <text>L-threonyl-[protein] + ATP = O-phospho-L-threonyl-[protein] + ADP + H(+)</text>
        <dbReference type="Rhea" id="RHEA:46608"/>
        <dbReference type="Rhea" id="RHEA-COMP:11060"/>
        <dbReference type="Rhea" id="RHEA-COMP:11605"/>
        <dbReference type="ChEBI" id="CHEBI:15378"/>
        <dbReference type="ChEBI" id="CHEBI:30013"/>
        <dbReference type="ChEBI" id="CHEBI:30616"/>
        <dbReference type="ChEBI" id="CHEBI:61977"/>
        <dbReference type="ChEBI" id="CHEBI:456216"/>
        <dbReference type="EC" id="2.7.11.1"/>
    </reaction>
</comment>
<evidence type="ECO:0000256" key="17">
    <source>
        <dbReference type="ARBA" id="ARBA00023180"/>
    </source>
</evidence>
<keyword evidence="12" id="KW-0418">Kinase</keyword>
<evidence type="ECO:0000256" key="11">
    <source>
        <dbReference type="ARBA" id="ARBA00022741"/>
    </source>
</evidence>
<dbReference type="SUPFAM" id="SSF52047">
    <property type="entry name" value="RNI-like"/>
    <property type="match status" value="2"/>
</dbReference>
<feature type="domain" description="Protein kinase" evidence="21">
    <location>
        <begin position="695"/>
        <end position="974"/>
    </location>
</feature>
<keyword evidence="8" id="KW-0812">Transmembrane</keyword>
<reference evidence="22 23" key="1">
    <citation type="journal article" date="2018" name="Nat. Genet.">
        <title>The Rosa genome provides new insights in the design of modern roses.</title>
        <authorList>
            <person name="Bendahmane M."/>
        </authorList>
    </citation>
    <scope>NUCLEOTIDE SEQUENCE [LARGE SCALE GENOMIC DNA]</scope>
    <source>
        <strain evidence="23">cv. Old Blush</strain>
    </source>
</reference>
<dbReference type="PROSITE" id="PS00107">
    <property type="entry name" value="PROTEIN_KINASE_ATP"/>
    <property type="match status" value="1"/>
</dbReference>
<feature type="binding site" evidence="20">
    <location>
        <position position="723"/>
    </location>
    <ligand>
        <name>ATP</name>
        <dbReference type="ChEBI" id="CHEBI:30616"/>
    </ligand>
</feature>
<protein>
    <recommendedName>
        <fullName evidence="2">non-specific serine/threonine protein kinase</fullName>
        <ecNumber evidence="2">2.7.11.1</ecNumber>
    </recommendedName>
</protein>
<keyword evidence="11 20" id="KW-0547">Nucleotide-binding</keyword>
<dbReference type="PROSITE" id="PS00108">
    <property type="entry name" value="PROTEIN_KINASE_ST"/>
    <property type="match status" value="1"/>
</dbReference>
<keyword evidence="3" id="KW-1003">Cell membrane</keyword>
<dbReference type="PANTHER" id="PTHR27008:SF585">
    <property type="entry name" value="PROTEIN KINASE DOMAIN-CONTAINING PROTEIN"/>
    <property type="match status" value="1"/>
</dbReference>
<name>A0A2P6Q4W5_ROSCH</name>
<keyword evidence="4" id="KW-0723">Serine/threonine-protein kinase</keyword>
<dbReference type="GO" id="GO:0005886">
    <property type="term" value="C:plasma membrane"/>
    <property type="evidence" value="ECO:0007669"/>
    <property type="project" value="UniProtKB-SubCell"/>
</dbReference>
<evidence type="ECO:0000256" key="1">
    <source>
        <dbReference type="ARBA" id="ARBA00004162"/>
    </source>
</evidence>
<proteinExistence type="predicted"/>
<evidence type="ECO:0000256" key="14">
    <source>
        <dbReference type="ARBA" id="ARBA00022989"/>
    </source>
</evidence>
<comment type="catalytic activity">
    <reaction evidence="19">
        <text>L-seryl-[protein] + ATP = O-phospho-L-seryl-[protein] + ADP + H(+)</text>
        <dbReference type="Rhea" id="RHEA:17989"/>
        <dbReference type="Rhea" id="RHEA-COMP:9863"/>
        <dbReference type="Rhea" id="RHEA-COMP:11604"/>
        <dbReference type="ChEBI" id="CHEBI:15378"/>
        <dbReference type="ChEBI" id="CHEBI:29999"/>
        <dbReference type="ChEBI" id="CHEBI:30616"/>
        <dbReference type="ChEBI" id="CHEBI:83421"/>
        <dbReference type="ChEBI" id="CHEBI:456216"/>
        <dbReference type="EC" id="2.7.11.1"/>
    </reaction>
</comment>
<dbReference type="FunFam" id="3.80.10.10:FF:002851">
    <property type="entry name" value="Uncharacterized protein"/>
    <property type="match status" value="1"/>
</dbReference>
<keyword evidence="15" id="KW-0472">Membrane</keyword>
<evidence type="ECO:0000256" key="5">
    <source>
        <dbReference type="ARBA" id="ARBA00022553"/>
    </source>
</evidence>
<dbReference type="SMART" id="SM00220">
    <property type="entry name" value="S_TKc"/>
    <property type="match status" value="1"/>
</dbReference>
<dbReference type="InterPro" id="IPR011009">
    <property type="entry name" value="Kinase-like_dom_sf"/>
</dbReference>
<comment type="subcellular location">
    <subcellularLocation>
        <location evidence="1">Cell membrane</location>
        <topology evidence="1">Single-pass membrane protein</topology>
    </subcellularLocation>
</comment>
<dbReference type="FunFam" id="3.30.200.20:FF:000661">
    <property type="entry name" value="Serine-threonine protein kinase plant-type"/>
    <property type="match status" value="1"/>
</dbReference>
<evidence type="ECO:0000256" key="3">
    <source>
        <dbReference type="ARBA" id="ARBA00022475"/>
    </source>
</evidence>
<keyword evidence="6" id="KW-0433">Leucine-rich repeat</keyword>
<keyword evidence="5" id="KW-0597">Phosphoprotein</keyword>
<dbReference type="Gramene" id="PRQ29184">
    <property type="protein sequence ID" value="PRQ29184"/>
    <property type="gene ID" value="RchiOBHm_Chr5g0011141"/>
</dbReference>
<dbReference type="InterPro" id="IPR001245">
    <property type="entry name" value="Ser-Thr/Tyr_kinase_cat_dom"/>
</dbReference>
<evidence type="ECO:0000256" key="4">
    <source>
        <dbReference type="ARBA" id="ARBA00022527"/>
    </source>
</evidence>
<evidence type="ECO:0000256" key="6">
    <source>
        <dbReference type="ARBA" id="ARBA00022614"/>
    </source>
</evidence>
<keyword evidence="23" id="KW-1185">Reference proteome</keyword>
<dbReference type="Pfam" id="PF00560">
    <property type="entry name" value="LRR_1"/>
    <property type="match status" value="2"/>
</dbReference>
<evidence type="ECO:0000313" key="23">
    <source>
        <dbReference type="Proteomes" id="UP000238479"/>
    </source>
</evidence>
<dbReference type="InterPro" id="IPR032675">
    <property type="entry name" value="LRR_dom_sf"/>
</dbReference>
<evidence type="ECO:0000256" key="2">
    <source>
        <dbReference type="ARBA" id="ARBA00012513"/>
    </source>
</evidence>
<keyword evidence="13 20" id="KW-0067">ATP-binding</keyword>
<evidence type="ECO:0000256" key="13">
    <source>
        <dbReference type="ARBA" id="ARBA00022840"/>
    </source>
</evidence>
<dbReference type="InterPro" id="IPR001611">
    <property type="entry name" value="Leu-rich_rpt"/>
</dbReference>
<evidence type="ECO:0000256" key="7">
    <source>
        <dbReference type="ARBA" id="ARBA00022679"/>
    </source>
</evidence>
<evidence type="ECO:0000259" key="21">
    <source>
        <dbReference type="PROSITE" id="PS50011"/>
    </source>
</evidence>
<dbReference type="EMBL" id="PDCK01000043">
    <property type="protein sequence ID" value="PRQ29184.1"/>
    <property type="molecule type" value="Genomic_DNA"/>
</dbReference>
<dbReference type="Proteomes" id="UP000238479">
    <property type="component" value="Chromosome 5"/>
</dbReference>
<dbReference type="AlphaFoldDB" id="A0A2P6Q4W5"/>
<dbReference type="Gene3D" id="3.80.10.10">
    <property type="entry name" value="Ribonuclease Inhibitor"/>
    <property type="match status" value="3"/>
</dbReference>
<dbReference type="Gene3D" id="1.10.510.10">
    <property type="entry name" value="Transferase(Phosphotransferase) domain 1"/>
    <property type="match status" value="1"/>
</dbReference>
<keyword evidence="10" id="KW-0677">Repeat</keyword>
<keyword evidence="14" id="KW-1133">Transmembrane helix</keyword>
<evidence type="ECO:0000256" key="12">
    <source>
        <dbReference type="ARBA" id="ARBA00022777"/>
    </source>
</evidence>
<evidence type="ECO:0000256" key="8">
    <source>
        <dbReference type="ARBA" id="ARBA00022692"/>
    </source>
</evidence>
<dbReference type="InterPro" id="IPR017441">
    <property type="entry name" value="Protein_kinase_ATP_BS"/>
</dbReference>
<accession>A0A2P6Q4W5</accession>
<dbReference type="SMART" id="SM00369">
    <property type="entry name" value="LRR_TYP"/>
    <property type="match status" value="8"/>
</dbReference>
<dbReference type="Gene3D" id="3.30.200.20">
    <property type="entry name" value="Phosphorylase Kinase, domain 1"/>
    <property type="match status" value="1"/>
</dbReference>
<organism evidence="22 23">
    <name type="scientific">Rosa chinensis</name>
    <name type="common">China rose</name>
    <dbReference type="NCBI Taxonomy" id="74649"/>
    <lineage>
        <taxon>Eukaryota</taxon>
        <taxon>Viridiplantae</taxon>
        <taxon>Streptophyta</taxon>
        <taxon>Embryophyta</taxon>
        <taxon>Tracheophyta</taxon>
        <taxon>Spermatophyta</taxon>
        <taxon>Magnoliopsida</taxon>
        <taxon>eudicotyledons</taxon>
        <taxon>Gunneridae</taxon>
        <taxon>Pentapetalae</taxon>
        <taxon>rosids</taxon>
        <taxon>fabids</taxon>
        <taxon>Rosales</taxon>
        <taxon>Rosaceae</taxon>
        <taxon>Rosoideae</taxon>
        <taxon>Rosoideae incertae sedis</taxon>
        <taxon>Rosa</taxon>
    </lineage>
</organism>
<dbReference type="InterPro" id="IPR051809">
    <property type="entry name" value="Plant_receptor-like_S/T_kinase"/>
</dbReference>
<dbReference type="InterPro" id="IPR003591">
    <property type="entry name" value="Leu-rich_rpt_typical-subtyp"/>
</dbReference>
<sequence>MHIYHVVNLIFTYIMFIFLLEIPNEISALTQLEKLAVEENALEGNVPMVVFNMSSLIILTLHGNNLKGRLPDNMCQNLPYIQGLYFSQNKLEGPLPSIFWQYKQLVDLALWRNNFSGSIPKNIGNATQLMQLDLSENNLTGTCMYPSSRFISYRVIEKYIIIHSYMMLVVCLNKLNNKGSYFLKKLTLYIIGAGTVPYEIGHLSNLVTLKLTANNLNGLLPTTILNNSTIVGIDLGENQLLGSLPTNIGRGLPNLQYLFLPANKLSGVIPKSISNASQLAILDMGYNLFYGFIPSTLCALTNLQILSLSENNLTLETTTPEQNVLSCLKNLKNLWQLVFSSNPLNINLPISCWNLSTSLQEVYMSNCNMRGNIPNDIGNLSSLTILALHDNKLSGSIPTSIGRLQNLQGLELGDNKLQGHIPVEVCRLQNLAILELGGNQLSGSIPSCLGHLVNPLRILSLGSNLLNSTIPSILWELTDILHVNLSSNNLSGSVSEDVGNLKVVINIDLSNNHLSGSIPSSIGNLQSLVNLSLANNKFGGLIPSSLGKSLSLELLDLSKNNLSGIIPKSLESLKYLKILNLSFNKLQGEIPIGGPFRNLSAQSFVSSGRLCGAPRFHVPSCNNSTFEAHSTKASISNLKYIIPVILSAMFMVTSIWIVKLRRRKNVEAAKETALLPQPLWRRVSHQELVKATNAFDEINLLGSGGFGSVYKGTFSDGINVAIKVFNLQLEGAFKSFEIECEMLGNIRHRNLIKIISCCNQINFKAVVLNYMPNGSLEKWLYSQNFCLDILQRLSIMIDVASALEYLHHGYEIPIVHCDLKPSNILLDADMSAHIADFGIAKLLYGRDSMTQTITQATIGYMAPEYGMEGIVTRRGDVYSFGIVLMETFTGTKPTDEIFDGEMSLKQWIANSPLIDVVDANLLGTKAEDRDFVKNSECLSSIMRLGLACSAESPEVRMNMQEALATLNKIKIKFLKDAAGGVVLNRSLV</sequence>
<evidence type="ECO:0000256" key="15">
    <source>
        <dbReference type="ARBA" id="ARBA00023136"/>
    </source>
</evidence>
<dbReference type="FunFam" id="1.10.510.10:FF:000358">
    <property type="entry name" value="Putative leucine-rich repeat receptor-like serine/threonine-protein kinase"/>
    <property type="match status" value="1"/>
</dbReference>
<evidence type="ECO:0000256" key="16">
    <source>
        <dbReference type="ARBA" id="ARBA00023170"/>
    </source>
</evidence>
<evidence type="ECO:0000313" key="22">
    <source>
        <dbReference type="EMBL" id="PRQ29184.1"/>
    </source>
</evidence>
<keyword evidence="9" id="KW-0732">Signal</keyword>
<dbReference type="PRINTS" id="PR00019">
    <property type="entry name" value="LEURICHRPT"/>
</dbReference>
<keyword evidence="7 22" id="KW-0808">Transferase</keyword>
<dbReference type="FunFam" id="3.80.10.10:FF:000095">
    <property type="entry name" value="LRR receptor-like serine/threonine-protein kinase GSO1"/>
    <property type="match status" value="1"/>
</dbReference>
<dbReference type="Pfam" id="PF07714">
    <property type="entry name" value="PK_Tyr_Ser-Thr"/>
    <property type="match status" value="1"/>
</dbReference>
<dbReference type="PANTHER" id="PTHR27008">
    <property type="entry name" value="OS04G0122200 PROTEIN"/>
    <property type="match status" value="1"/>
</dbReference>